<dbReference type="RefSeq" id="WP_224033654.1">
    <property type="nucleotide sequence ID" value="NZ_AP024849.1"/>
</dbReference>
<feature type="transmembrane region" description="Helical" evidence="1">
    <location>
        <begin position="129"/>
        <end position="152"/>
    </location>
</feature>
<dbReference type="SUPFAM" id="SSF158560">
    <property type="entry name" value="BH3980-like"/>
    <property type="match status" value="1"/>
</dbReference>
<feature type="transmembrane region" description="Helical" evidence="1">
    <location>
        <begin position="196"/>
        <end position="216"/>
    </location>
</feature>
<evidence type="ECO:0000313" key="2">
    <source>
        <dbReference type="EMBL" id="BCZ47301.1"/>
    </source>
</evidence>
<feature type="transmembrane region" description="Helical" evidence="1">
    <location>
        <begin position="173"/>
        <end position="190"/>
    </location>
</feature>
<dbReference type="Proteomes" id="UP000824633">
    <property type="component" value="Chromosome"/>
</dbReference>
<feature type="transmembrane region" description="Helical" evidence="1">
    <location>
        <begin position="99"/>
        <end position="117"/>
    </location>
</feature>
<sequence length="224" mass="25803">MNSLKMLRNENLKFSQNLTHKDNEVFTDIVCYLRVSNIAEESQEEIISDILRMFLDCQENDKPIESIIGEDYKQFTDNIISAMNPKVSIINKIKEYSKIAIMGFCILLTIDFVFEYLPKIIKEGFNFNYQYPIELVTIIKFIIIIVVASAIFDYIGRSSFELSRKHFSKLSKFVLGAGFATFSIFLAFLPKLTGNIVILSVNISYIIGIIVIYWAYQGIKKIVK</sequence>
<keyword evidence="3" id="KW-1185">Reference proteome</keyword>
<keyword evidence="1" id="KW-0812">Transmembrane</keyword>
<accession>A0ABM7T7N7</accession>
<dbReference type="PANTHER" id="PTHR41307">
    <property type="entry name" value="MEMBRANE PROTEIN-RELATED"/>
    <property type="match status" value="1"/>
</dbReference>
<name>A0ABM7T7N7_9CLOT</name>
<evidence type="ECO:0000313" key="3">
    <source>
        <dbReference type="Proteomes" id="UP000824633"/>
    </source>
</evidence>
<dbReference type="EMBL" id="AP024849">
    <property type="protein sequence ID" value="BCZ47301.1"/>
    <property type="molecule type" value="Genomic_DNA"/>
</dbReference>
<gene>
    <name evidence="2" type="ORF">psyc5s11_33680</name>
</gene>
<dbReference type="PANTHER" id="PTHR41307:SF1">
    <property type="entry name" value="MEMBRANE PROTEIN"/>
    <property type="match status" value="1"/>
</dbReference>
<evidence type="ECO:0000256" key="1">
    <source>
        <dbReference type="SAM" id="Phobius"/>
    </source>
</evidence>
<keyword evidence="1" id="KW-1133">Transmembrane helix</keyword>
<organism evidence="2 3">
    <name type="scientific">Clostridium gelidum</name>
    <dbReference type="NCBI Taxonomy" id="704125"/>
    <lineage>
        <taxon>Bacteria</taxon>
        <taxon>Bacillati</taxon>
        <taxon>Bacillota</taxon>
        <taxon>Clostridia</taxon>
        <taxon>Eubacteriales</taxon>
        <taxon>Clostridiaceae</taxon>
        <taxon>Clostridium</taxon>
    </lineage>
</organism>
<reference evidence="3" key="1">
    <citation type="submission" date="2021-07" db="EMBL/GenBank/DDBJ databases">
        <title>Complete genome sequencing of a Clostridium isolate.</title>
        <authorList>
            <person name="Ueki A."/>
            <person name="Tonouchi A."/>
        </authorList>
    </citation>
    <scope>NUCLEOTIDE SEQUENCE [LARGE SCALE GENOMIC DNA]</scope>
    <source>
        <strain evidence="3">C5S11</strain>
    </source>
</reference>
<dbReference type="Gene3D" id="1.10.1900.10">
    <property type="entry name" value="c-terminal domain of poly(a) binding protein"/>
    <property type="match status" value="1"/>
</dbReference>
<proteinExistence type="predicted"/>
<keyword evidence="1" id="KW-0472">Membrane</keyword>
<protein>
    <submittedName>
        <fullName evidence="2">Membrane protein</fullName>
    </submittedName>
</protein>